<gene>
    <name evidence="1" type="ORF">LTR97_008796</name>
</gene>
<protein>
    <submittedName>
        <fullName evidence="1">Uncharacterized protein</fullName>
    </submittedName>
</protein>
<dbReference type="Proteomes" id="UP001310594">
    <property type="component" value="Unassembled WGS sequence"/>
</dbReference>
<comment type="caution">
    <text evidence="1">The sequence shown here is derived from an EMBL/GenBank/DDBJ whole genome shotgun (WGS) entry which is preliminary data.</text>
</comment>
<evidence type="ECO:0000313" key="1">
    <source>
        <dbReference type="EMBL" id="KAK5695290.1"/>
    </source>
</evidence>
<evidence type="ECO:0000313" key="2">
    <source>
        <dbReference type="Proteomes" id="UP001310594"/>
    </source>
</evidence>
<proteinExistence type="predicted"/>
<name>A0AAN7W2Z3_9PEZI</name>
<reference evidence="1" key="1">
    <citation type="submission" date="2023-08" db="EMBL/GenBank/DDBJ databases">
        <title>Black Yeasts Isolated from many extreme environments.</title>
        <authorList>
            <person name="Coleine C."/>
            <person name="Stajich J.E."/>
            <person name="Selbmann L."/>
        </authorList>
    </citation>
    <scope>NUCLEOTIDE SEQUENCE</scope>
    <source>
        <strain evidence="1">CCFEE 5810</strain>
    </source>
</reference>
<organism evidence="1 2">
    <name type="scientific">Elasticomyces elasticus</name>
    <dbReference type="NCBI Taxonomy" id="574655"/>
    <lineage>
        <taxon>Eukaryota</taxon>
        <taxon>Fungi</taxon>
        <taxon>Dikarya</taxon>
        <taxon>Ascomycota</taxon>
        <taxon>Pezizomycotina</taxon>
        <taxon>Dothideomycetes</taxon>
        <taxon>Dothideomycetidae</taxon>
        <taxon>Mycosphaerellales</taxon>
        <taxon>Teratosphaeriaceae</taxon>
        <taxon>Elasticomyces</taxon>
    </lineage>
</organism>
<dbReference type="EMBL" id="JAVRQU010000014">
    <property type="protein sequence ID" value="KAK5695290.1"/>
    <property type="molecule type" value="Genomic_DNA"/>
</dbReference>
<dbReference type="AlphaFoldDB" id="A0AAN7W2Z3"/>
<sequence length="91" mass="10521">MKHLELAQCKHVNFYYTLDIMPNGAFKLDMVTDPSDSYNPYDGSVVYCRVNSDTLALGRRKLEGYKDRQTPLSAEEMSQLCVVLNRRRQKS</sequence>
<accession>A0AAN7W2Z3</accession>